<dbReference type="Proteomes" id="UP001183629">
    <property type="component" value="Unassembled WGS sequence"/>
</dbReference>
<dbReference type="AlphaFoldDB" id="A0AAE3ZMJ8"/>
<dbReference type="InterPro" id="IPR036291">
    <property type="entry name" value="NAD(P)-bd_dom_sf"/>
</dbReference>
<name>A0AAE3ZMJ8_9ACTN</name>
<dbReference type="Gene3D" id="3.90.180.10">
    <property type="entry name" value="Medium-chain alcohol dehydrogenases, catalytic domain"/>
    <property type="match status" value="1"/>
</dbReference>
<evidence type="ECO:0000313" key="3">
    <source>
        <dbReference type="Proteomes" id="UP001183629"/>
    </source>
</evidence>
<dbReference type="InterPro" id="IPR002364">
    <property type="entry name" value="Quin_OxRdtase/zeta-crystal_CS"/>
</dbReference>
<dbReference type="Pfam" id="PF13602">
    <property type="entry name" value="ADH_zinc_N_2"/>
    <property type="match status" value="1"/>
</dbReference>
<dbReference type="RefSeq" id="WP_310409183.1">
    <property type="nucleotide sequence ID" value="NZ_JAVDYC010000001.1"/>
</dbReference>
<gene>
    <name evidence="2" type="ORF">J2S44_000860</name>
</gene>
<dbReference type="SMART" id="SM00829">
    <property type="entry name" value="PKS_ER"/>
    <property type="match status" value="1"/>
</dbReference>
<dbReference type="InterPro" id="IPR011032">
    <property type="entry name" value="GroES-like_sf"/>
</dbReference>
<comment type="caution">
    <text evidence="2">The sequence shown here is derived from an EMBL/GenBank/DDBJ whole genome shotgun (WGS) entry which is preliminary data.</text>
</comment>
<proteinExistence type="predicted"/>
<accession>A0AAE3ZMJ8</accession>
<protein>
    <submittedName>
        <fullName evidence="2">NADPH:quinone reductase-like Zn-dependent oxidoreductase</fullName>
    </submittedName>
</protein>
<dbReference type="CDD" id="cd05289">
    <property type="entry name" value="MDR_like_2"/>
    <property type="match status" value="1"/>
</dbReference>
<evidence type="ECO:0000313" key="2">
    <source>
        <dbReference type="EMBL" id="MDR7320610.1"/>
    </source>
</evidence>
<organism evidence="2 3">
    <name type="scientific">Catenuloplanes niger</name>
    <dbReference type="NCBI Taxonomy" id="587534"/>
    <lineage>
        <taxon>Bacteria</taxon>
        <taxon>Bacillati</taxon>
        <taxon>Actinomycetota</taxon>
        <taxon>Actinomycetes</taxon>
        <taxon>Micromonosporales</taxon>
        <taxon>Micromonosporaceae</taxon>
        <taxon>Catenuloplanes</taxon>
    </lineage>
</organism>
<dbReference type="InterPro" id="IPR052585">
    <property type="entry name" value="Lipid_raft_assoc_Zn_ADH"/>
</dbReference>
<dbReference type="InterPro" id="IPR020843">
    <property type="entry name" value="ER"/>
</dbReference>
<dbReference type="PROSITE" id="PS01162">
    <property type="entry name" value="QOR_ZETA_CRYSTAL"/>
    <property type="match status" value="1"/>
</dbReference>
<keyword evidence="3" id="KW-1185">Reference proteome</keyword>
<dbReference type="PANTHER" id="PTHR43482:SF1">
    <property type="entry name" value="PROTEIN AST1-RELATED"/>
    <property type="match status" value="1"/>
</dbReference>
<feature type="domain" description="Enoyl reductase (ER)" evidence="1">
    <location>
        <begin position="10"/>
        <end position="286"/>
    </location>
</feature>
<dbReference type="Gene3D" id="3.40.50.720">
    <property type="entry name" value="NAD(P)-binding Rossmann-like Domain"/>
    <property type="match status" value="1"/>
</dbReference>
<evidence type="ECO:0000259" key="1">
    <source>
        <dbReference type="SMART" id="SM00829"/>
    </source>
</evidence>
<dbReference type="GO" id="GO:0016491">
    <property type="term" value="F:oxidoreductase activity"/>
    <property type="evidence" value="ECO:0007669"/>
    <property type="project" value="InterPro"/>
</dbReference>
<dbReference type="SUPFAM" id="SSF50129">
    <property type="entry name" value="GroES-like"/>
    <property type="match status" value="1"/>
</dbReference>
<dbReference type="SUPFAM" id="SSF51735">
    <property type="entry name" value="NAD(P)-binding Rossmann-fold domains"/>
    <property type="match status" value="1"/>
</dbReference>
<dbReference type="EMBL" id="JAVDYC010000001">
    <property type="protein sequence ID" value="MDR7320610.1"/>
    <property type="molecule type" value="Genomic_DNA"/>
</dbReference>
<dbReference type="GO" id="GO:0008270">
    <property type="term" value="F:zinc ion binding"/>
    <property type="evidence" value="ECO:0007669"/>
    <property type="project" value="InterPro"/>
</dbReference>
<reference evidence="2 3" key="1">
    <citation type="submission" date="2023-07" db="EMBL/GenBank/DDBJ databases">
        <title>Sequencing the genomes of 1000 actinobacteria strains.</title>
        <authorList>
            <person name="Klenk H.-P."/>
        </authorList>
    </citation>
    <scope>NUCLEOTIDE SEQUENCE [LARGE SCALE GENOMIC DNA]</scope>
    <source>
        <strain evidence="2 3">DSM 44711</strain>
    </source>
</reference>
<dbReference type="PANTHER" id="PTHR43482">
    <property type="entry name" value="PROTEIN AST1-RELATED"/>
    <property type="match status" value="1"/>
</dbReference>
<sequence>MRALRFHEYGGPLAVDDDVPAPTAGPGRTLVTVAATAFNPVDLLIHGGFLEPALPHIPGVEMSGTTPDGRTVIAALPMNLAGAAAELVAVPDDLLAPAPRSIPLADAAAIPGGALTAWQAVTEHADVRAGQRVLVNGAGGGVGGFAVQFAKRRGATVVATASPRSTAAVRAAGADQIIDYTGTDLTTALTEPVDVVISLSRGVPGLSRLVRPGGVLVSAVGPAEPADGVRIVEMYVRADAAQLTEISRLVDAGEIRVDVSERRPVAGLSEIFARAAKGDLRGKVVLLVQYGDGLRPVRT</sequence>